<keyword evidence="2" id="KW-0560">Oxidoreductase</keyword>
<proteinExistence type="predicted"/>
<comment type="caution">
    <text evidence="4">The sequence shown here is derived from an EMBL/GenBank/DDBJ whole genome shotgun (WGS) entry which is preliminary data.</text>
</comment>
<evidence type="ECO:0000256" key="2">
    <source>
        <dbReference type="ARBA" id="ARBA00023002"/>
    </source>
</evidence>
<dbReference type="InterPro" id="IPR050316">
    <property type="entry name" value="Tyrosinase/Hemocyanin"/>
</dbReference>
<protein>
    <recommendedName>
        <fullName evidence="3">Tyrosinase copper-binding domain-containing protein</fullName>
    </recommendedName>
</protein>
<name>A0ABR0F7T6_9PEZI</name>
<dbReference type="GeneID" id="87900306"/>
<dbReference type="Pfam" id="PF00264">
    <property type="entry name" value="Tyrosinase"/>
    <property type="match status" value="1"/>
</dbReference>
<dbReference type="EMBL" id="JAFFGZ010000008">
    <property type="protein sequence ID" value="KAK4640068.1"/>
    <property type="molecule type" value="Genomic_DNA"/>
</dbReference>
<accession>A0ABR0F7T6</accession>
<dbReference type="InterPro" id="IPR002227">
    <property type="entry name" value="Tyrosinase_Cu-bd"/>
</dbReference>
<reference evidence="4 5" key="1">
    <citation type="journal article" date="2023" name="bioRxiv">
        <title>High-quality genome assemblies of four members of thePodospora anserinaspecies complex.</title>
        <authorList>
            <person name="Ament-Velasquez S.L."/>
            <person name="Vogan A.A."/>
            <person name="Wallerman O."/>
            <person name="Hartmann F."/>
            <person name="Gautier V."/>
            <person name="Silar P."/>
            <person name="Giraud T."/>
            <person name="Johannesson H."/>
        </authorList>
    </citation>
    <scope>NUCLEOTIDE SEQUENCE [LARGE SCALE GENOMIC DNA]</scope>
    <source>
        <strain evidence="4 5">CBS 112042</strain>
    </source>
</reference>
<dbReference type="RefSeq" id="XP_062729044.1">
    <property type="nucleotide sequence ID" value="XM_062880824.1"/>
</dbReference>
<evidence type="ECO:0000256" key="1">
    <source>
        <dbReference type="ARBA" id="ARBA00022723"/>
    </source>
</evidence>
<evidence type="ECO:0000313" key="5">
    <source>
        <dbReference type="Proteomes" id="UP001322138"/>
    </source>
</evidence>
<keyword evidence="1" id="KW-0479">Metal-binding</keyword>
<gene>
    <name evidence="4" type="ORF">QC761_603730</name>
</gene>
<dbReference type="PANTHER" id="PTHR11474">
    <property type="entry name" value="TYROSINASE FAMILY MEMBER"/>
    <property type="match status" value="1"/>
</dbReference>
<evidence type="ECO:0000259" key="3">
    <source>
        <dbReference type="PROSITE" id="PS00497"/>
    </source>
</evidence>
<keyword evidence="5" id="KW-1185">Reference proteome</keyword>
<organism evidence="4 5">
    <name type="scientific">Podospora bellae-mahoneyi</name>
    <dbReference type="NCBI Taxonomy" id="2093777"/>
    <lineage>
        <taxon>Eukaryota</taxon>
        <taxon>Fungi</taxon>
        <taxon>Dikarya</taxon>
        <taxon>Ascomycota</taxon>
        <taxon>Pezizomycotina</taxon>
        <taxon>Sordariomycetes</taxon>
        <taxon>Sordariomycetidae</taxon>
        <taxon>Sordariales</taxon>
        <taxon>Podosporaceae</taxon>
        <taxon>Podospora</taxon>
    </lineage>
</organism>
<dbReference type="Proteomes" id="UP001322138">
    <property type="component" value="Unassembled WGS sequence"/>
</dbReference>
<evidence type="ECO:0000313" key="4">
    <source>
        <dbReference type="EMBL" id="KAK4640068.1"/>
    </source>
</evidence>
<dbReference type="SUPFAM" id="SSF48056">
    <property type="entry name" value="Di-copper centre-containing domain"/>
    <property type="match status" value="1"/>
</dbReference>
<dbReference type="PRINTS" id="PR00092">
    <property type="entry name" value="TYROSINASE"/>
</dbReference>
<dbReference type="PROSITE" id="PS00497">
    <property type="entry name" value="TYROSINASE_1"/>
    <property type="match status" value="1"/>
</dbReference>
<dbReference type="Gene3D" id="1.10.1280.10">
    <property type="entry name" value="Di-copper center containing domain from catechol oxidase"/>
    <property type="match status" value="1"/>
</dbReference>
<dbReference type="InterPro" id="IPR008922">
    <property type="entry name" value="Di-copper_centre_dom_sf"/>
</dbReference>
<feature type="domain" description="Tyrosinase copper-binding" evidence="3">
    <location>
        <begin position="192"/>
        <end position="209"/>
    </location>
</feature>
<sequence length="467" mass="50978">MQSHLHPPSTPNETLTLKQLHTKALPLWTLIGFQLMVNHGSWESRGLGCRYKTFPRCQFFVCQLSHITVLHWPAFIMHVTLKSFGLASILSVAGTSAALGGYVVSPTLQTDILAAAALGKLTLHAAQNRDTTTCTLENVAIRREWGSLSAANRQAYTNAVRCLMEHPSLLDPLETRFDDFVAVHINQTFSIHGTANFLSWHRYFTYAFEQALRSECNYDGYHPYWNWGNYAHNPLNSPVFDGSSTSMSGNGEYVPHNCTDGLPTGLNCIPPGSGGGCVTTGPFANMSVNLGPIAPTLAAPGVVPASSLFAYNPRCLRRDISSWVSSNWTTDFESYDLISNYTDILSFQNRMQGDFATGFYGVHTGGHFAIGGDPGGDLFASPGGPAFYLHHAQINRVWWIWQNLHPETRTNAIGGTITLNNFPPSRNGTLNDLLDLGVVGPAAGVLEIRDVMSTIGIGGGPFCYIYV</sequence>
<dbReference type="PANTHER" id="PTHR11474:SF125">
    <property type="entry name" value="N-ACETYL-6-HYDROXYTRYPTOPHAN OXIDASE IVOB-RELATED"/>
    <property type="match status" value="1"/>
</dbReference>